<dbReference type="PROSITE" id="PS51118">
    <property type="entry name" value="HTH_HXLR"/>
    <property type="match status" value="1"/>
</dbReference>
<dbReference type="RefSeq" id="WP_111507647.1">
    <property type="nucleotide sequence ID" value="NZ_QKYN01000210.1"/>
</dbReference>
<dbReference type="PANTHER" id="PTHR33204:SF18">
    <property type="entry name" value="TRANSCRIPTIONAL REGULATORY PROTEIN"/>
    <property type="match status" value="1"/>
</dbReference>
<organism evidence="5 6">
    <name type="scientific">Streptacidiphilus pinicola</name>
    <dbReference type="NCBI Taxonomy" id="2219663"/>
    <lineage>
        <taxon>Bacteria</taxon>
        <taxon>Bacillati</taxon>
        <taxon>Actinomycetota</taxon>
        <taxon>Actinomycetes</taxon>
        <taxon>Kitasatosporales</taxon>
        <taxon>Streptomycetaceae</taxon>
        <taxon>Streptacidiphilus</taxon>
    </lineage>
</organism>
<dbReference type="InterPro" id="IPR036388">
    <property type="entry name" value="WH-like_DNA-bd_sf"/>
</dbReference>
<evidence type="ECO:0000256" key="2">
    <source>
        <dbReference type="ARBA" id="ARBA00023125"/>
    </source>
</evidence>
<name>A0A2X0I6Q2_9ACTN</name>
<evidence type="ECO:0000256" key="3">
    <source>
        <dbReference type="ARBA" id="ARBA00023163"/>
    </source>
</evidence>
<dbReference type="Pfam" id="PF01638">
    <property type="entry name" value="HxlR"/>
    <property type="match status" value="1"/>
</dbReference>
<dbReference type="InterPro" id="IPR002577">
    <property type="entry name" value="HTH_HxlR"/>
</dbReference>
<reference evidence="5 6" key="1">
    <citation type="submission" date="2018-06" db="EMBL/GenBank/DDBJ databases">
        <title>Streptacidiphilus pinicola sp. nov., isolated from pine grove soil.</title>
        <authorList>
            <person name="Roh S.G."/>
            <person name="Park S."/>
            <person name="Kim M.-K."/>
            <person name="Yun B.-R."/>
            <person name="Park J."/>
            <person name="Kim M.J."/>
            <person name="Kim Y.S."/>
            <person name="Kim S.B."/>
        </authorList>
    </citation>
    <scope>NUCLEOTIDE SEQUENCE [LARGE SCALE GENOMIC DNA]</scope>
    <source>
        <strain evidence="5 6">MMS16-CNU450</strain>
    </source>
</reference>
<evidence type="ECO:0000313" key="5">
    <source>
        <dbReference type="EMBL" id="RAG80642.1"/>
    </source>
</evidence>
<sequence>MTVQLEGRLASRGDTPLGDRCGIDRTMQLIGNRTAMLLLREAFHGATRFDSLHKRVGVTEAVAAQRLKELVAAGVLAKEPYREPGQRTRHAYVLTEAGHALLPVVTALLEWGGRYAPSPYGPTPLAHAGCGEPVHTELRCEAGHAVPEEELVLGTPLEG</sequence>
<evidence type="ECO:0000259" key="4">
    <source>
        <dbReference type="PROSITE" id="PS51118"/>
    </source>
</evidence>
<keyword evidence="3" id="KW-0804">Transcription</keyword>
<gene>
    <name evidence="5" type="ORF">DN069_37040</name>
</gene>
<keyword evidence="1" id="KW-0805">Transcription regulation</keyword>
<dbReference type="GO" id="GO:0003677">
    <property type="term" value="F:DNA binding"/>
    <property type="evidence" value="ECO:0007669"/>
    <property type="project" value="UniProtKB-KW"/>
</dbReference>
<feature type="domain" description="HTH hxlR-type" evidence="4">
    <location>
        <begin position="21"/>
        <end position="120"/>
    </location>
</feature>
<proteinExistence type="predicted"/>
<keyword evidence="2" id="KW-0238">DNA-binding</keyword>
<dbReference type="Proteomes" id="UP000248889">
    <property type="component" value="Unassembled WGS sequence"/>
</dbReference>
<dbReference type="PANTHER" id="PTHR33204">
    <property type="entry name" value="TRANSCRIPTIONAL REGULATOR, MARR FAMILY"/>
    <property type="match status" value="1"/>
</dbReference>
<dbReference type="SUPFAM" id="SSF46785">
    <property type="entry name" value="Winged helix' DNA-binding domain"/>
    <property type="match status" value="1"/>
</dbReference>
<dbReference type="InterPro" id="IPR036390">
    <property type="entry name" value="WH_DNA-bd_sf"/>
</dbReference>
<evidence type="ECO:0000256" key="1">
    <source>
        <dbReference type="ARBA" id="ARBA00023015"/>
    </source>
</evidence>
<evidence type="ECO:0000313" key="6">
    <source>
        <dbReference type="Proteomes" id="UP000248889"/>
    </source>
</evidence>
<protein>
    <submittedName>
        <fullName evidence="5">Transcriptional regulator</fullName>
    </submittedName>
</protein>
<dbReference type="Gene3D" id="1.10.10.10">
    <property type="entry name" value="Winged helix-like DNA-binding domain superfamily/Winged helix DNA-binding domain"/>
    <property type="match status" value="1"/>
</dbReference>
<dbReference type="EMBL" id="QKYN01000210">
    <property type="protein sequence ID" value="RAG80642.1"/>
    <property type="molecule type" value="Genomic_DNA"/>
</dbReference>
<dbReference type="OrthoDB" id="9792527at2"/>
<accession>A0A2X0I6Q2</accession>
<comment type="caution">
    <text evidence="5">The sequence shown here is derived from an EMBL/GenBank/DDBJ whole genome shotgun (WGS) entry which is preliminary data.</text>
</comment>
<keyword evidence="6" id="KW-1185">Reference proteome</keyword>
<dbReference type="AlphaFoldDB" id="A0A2X0I6Q2"/>